<gene>
    <name evidence="1" type="ORF">CSSPJE1EN1_LOCUS23909</name>
</gene>
<evidence type="ECO:0008006" key="3">
    <source>
        <dbReference type="Google" id="ProtNLM"/>
    </source>
</evidence>
<evidence type="ECO:0000313" key="1">
    <source>
        <dbReference type="EMBL" id="CAK9278431.1"/>
    </source>
</evidence>
<reference evidence="1" key="1">
    <citation type="submission" date="2024-02" db="EMBL/GenBank/DDBJ databases">
        <authorList>
            <consortium name="ELIXIR-Norway"/>
            <consortium name="Elixir Norway"/>
        </authorList>
    </citation>
    <scope>NUCLEOTIDE SEQUENCE</scope>
</reference>
<protein>
    <recommendedName>
        <fullName evidence="3">Plastid lipid-associated protein/fibrillin conserved domain-containing protein</fullName>
    </recommendedName>
</protein>
<name>A0ABP0XJA7_9BRYO</name>
<proteinExistence type="predicted"/>
<dbReference type="Proteomes" id="UP001497444">
    <property type="component" value="Chromosome 9"/>
</dbReference>
<accession>A0ABP0XJA7</accession>
<evidence type="ECO:0000313" key="2">
    <source>
        <dbReference type="Proteomes" id="UP001497444"/>
    </source>
</evidence>
<sequence>MAAISGAPFSSSFLHYRSPPLPKYYCTTWSSRTSFFCARAIGEASVSADYSEAKRLIDEVLRKGEKEEEESAVAAATSSVANSAVSWALYCDKESQRLLAESVEKLCASSQDAGPFLSSENALGVWDVFYAPHISRISKSVGVKINPLRYILSPSGFVSNVQYMSPFGDGWLSAAGDFVVRDNQTVEVLFDSFWWDIGRDSLQPDPKGQGSVLRTMVNVMGKGAFIQSLSVYPVHFADEDIVVFEFTPLKTKIAARKTGNHT</sequence>
<organism evidence="1 2">
    <name type="scientific">Sphagnum jensenii</name>
    <dbReference type="NCBI Taxonomy" id="128206"/>
    <lineage>
        <taxon>Eukaryota</taxon>
        <taxon>Viridiplantae</taxon>
        <taxon>Streptophyta</taxon>
        <taxon>Embryophyta</taxon>
        <taxon>Bryophyta</taxon>
        <taxon>Sphagnophytina</taxon>
        <taxon>Sphagnopsida</taxon>
        <taxon>Sphagnales</taxon>
        <taxon>Sphagnaceae</taxon>
        <taxon>Sphagnum</taxon>
    </lineage>
</organism>
<dbReference type="EMBL" id="OZ020104">
    <property type="protein sequence ID" value="CAK9278431.1"/>
    <property type="molecule type" value="Genomic_DNA"/>
</dbReference>
<keyword evidence="2" id="KW-1185">Reference proteome</keyword>